<evidence type="ECO:0000256" key="4">
    <source>
        <dbReference type="PROSITE-ProRule" id="PRU00409"/>
    </source>
</evidence>
<sequence>MKLGIVSLEKDDVVLSLMKACEEKGVDYRLIDPRHITIDIHERIVKYYKTNLLNMDCFFIRNIGWEWHRSDVLKYLANFVPTINKPEVIDICGNKLLTTIYLDKFNFPQPKTLITENENDALLFIEEVGDVVVKPIFGHGGEGIHKIKEDMPIASKVSLLRNLKKVNKVLYIQEYINSDRDIRAFFIDNKIYCMYRYGKSWKHNVSQGAEVEPCKAYEKMKKLVLDIKEKFGLFYGGVDLIEKGNKLLVLEVNATPSWIAISKAHEVNLASILLDNIIKQI</sequence>
<dbReference type="InterPro" id="IPR013815">
    <property type="entry name" value="ATP_grasp_subdomain_1"/>
</dbReference>
<dbReference type="KEGG" id="mif:Metin_0376"/>
<accession>D5VR43</accession>
<dbReference type="GO" id="GO:0005524">
    <property type="term" value="F:ATP binding"/>
    <property type="evidence" value="ECO:0007669"/>
    <property type="project" value="UniProtKB-UniRule"/>
</dbReference>
<dbReference type="Gene3D" id="3.30.1490.20">
    <property type="entry name" value="ATP-grasp fold, A domain"/>
    <property type="match status" value="1"/>
</dbReference>
<dbReference type="SUPFAM" id="SSF56059">
    <property type="entry name" value="Glutathione synthetase ATP-binding domain-like"/>
    <property type="match status" value="1"/>
</dbReference>
<dbReference type="PANTHER" id="PTHR21621:SF0">
    <property type="entry name" value="BETA-CITRYLGLUTAMATE SYNTHASE B-RELATED"/>
    <property type="match status" value="1"/>
</dbReference>
<reference evidence="6" key="1">
    <citation type="submission" date="2010-04" db="EMBL/GenBank/DDBJ databases">
        <title>Complete sequence of Methanocaldococcus infernus ME.</title>
        <authorList>
            <consortium name="US DOE Joint Genome Institute"/>
            <person name="Lucas S."/>
            <person name="Copeland A."/>
            <person name="Lapidus A."/>
            <person name="Cheng J.-F."/>
            <person name="Bruce D."/>
            <person name="Goodwin L."/>
            <person name="Pitluck S."/>
            <person name="Munk A.C."/>
            <person name="Detter J.C."/>
            <person name="Han C."/>
            <person name="Tapia R."/>
            <person name="Land M."/>
            <person name="Hauser L."/>
            <person name="Kyrpides N."/>
            <person name="Mikhailova N."/>
            <person name="Sieprawska-Lupa M."/>
            <person name="Whitman W.B."/>
            <person name="Woyke T."/>
        </authorList>
    </citation>
    <scope>NUCLEOTIDE SEQUENCE [LARGE SCALE GENOMIC DNA]</scope>
    <source>
        <strain evidence="6">ME</strain>
    </source>
</reference>
<keyword evidence="1" id="KW-0479">Metal-binding</keyword>
<dbReference type="GeneID" id="9131380"/>
<evidence type="ECO:0000256" key="1">
    <source>
        <dbReference type="ARBA" id="ARBA00022723"/>
    </source>
</evidence>
<dbReference type="RefSeq" id="WP_013099792.1">
    <property type="nucleotide sequence ID" value="NC_014122.1"/>
</dbReference>
<dbReference type="STRING" id="573063.Metin_0376"/>
<gene>
    <name evidence="6" type="ordered locus">Metin_0376</name>
</gene>
<evidence type="ECO:0000259" key="5">
    <source>
        <dbReference type="PROSITE" id="PS50975"/>
    </source>
</evidence>
<dbReference type="Pfam" id="PF08443">
    <property type="entry name" value="RimK"/>
    <property type="match status" value="1"/>
</dbReference>
<dbReference type="PROSITE" id="PS50975">
    <property type="entry name" value="ATP_GRASP"/>
    <property type="match status" value="1"/>
</dbReference>
<proteinExistence type="predicted"/>
<dbReference type="OrthoDB" id="33241at2157"/>
<dbReference type="NCBIfam" id="TIGR00768">
    <property type="entry name" value="rimK_fam"/>
    <property type="match status" value="1"/>
</dbReference>
<keyword evidence="2 4" id="KW-0547">Nucleotide-binding</keyword>
<name>D5VR43_METIM</name>
<dbReference type="GO" id="GO:0005737">
    <property type="term" value="C:cytoplasm"/>
    <property type="evidence" value="ECO:0007669"/>
    <property type="project" value="TreeGrafter"/>
</dbReference>
<organism evidence="6 7">
    <name type="scientific">Methanocaldococcus infernus (strain DSM 11812 / JCM 15783 / ME)</name>
    <dbReference type="NCBI Taxonomy" id="573063"/>
    <lineage>
        <taxon>Archaea</taxon>
        <taxon>Methanobacteriati</taxon>
        <taxon>Methanobacteriota</taxon>
        <taxon>Methanomada group</taxon>
        <taxon>Methanococci</taxon>
        <taxon>Methanococcales</taxon>
        <taxon>Methanocaldococcaceae</taxon>
        <taxon>Methanocaldococcus</taxon>
    </lineage>
</organism>
<dbReference type="Gene3D" id="3.40.50.20">
    <property type="match status" value="1"/>
</dbReference>
<keyword evidence="3 4" id="KW-0067">ATP-binding</keyword>
<dbReference type="Proteomes" id="UP000002061">
    <property type="component" value="Chromosome"/>
</dbReference>
<evidence type="ECO:0000256" key="2">
    <source>
        <dbReference type="ARBA" id="ARBA00022741"/>
    </source>
</evidence>
<dbReference type="InterPro" id="IPR013651">
    <property type="entry name" value="ATP-grasp_RimK-type"/>
</dbReference>
<evidence type="ECO:0000313" key="6">
    <source>
        <dbReference type="EMBL" id="ADG13046.1"/>
    </source>
</evidence>
<dbReference type="Gene3D" id="3.30.470.20">
    <property type="entry name" value="ATP-grasp fold, B domain"/>
    <property type="match status" value="1"/>
</dbReference>
<dbReference type="HOGENOM" id="CLU_054353_2_0_2"/>
<evidence type="ECO:0000313" key="7">
    <source>
        <dbReference type="Proteomes" id="UP000002061"/>
    </source>
</evidence>
<dbReference type="InterPro" id="IPR011761">
    <property type="entry name" value="ATP-grasp"/>
</dbReference>
<protein>
    <submittedName>
        <fullName evidence="6">Alpha-L-glutamate ligase, RimK family</fullName>
    </submittedName>
</protein>
<dbReference type="EMBL" id="CP002009">
    <property type="protein sequence ID" value="ADG13046.1"/>
    <property type="molecule type" value="Genomic_DNA"/>
</dbReference>
<dbReference type="InterPro" id="IPR004666">
    <property type="entry name" value="Rp_bS6_RimK/Lys_biosynth_LsyX"/>
</dbReference>
<dbReference type="eggNOG" id="arCOG01589">
    <property type="taxonomic scope" value="Archaea"/>
</dbReference>
<keyword evidence="7" id="KW-1185">Reference proteome</keyword>
<keyword evidence="6" id="KW-0436">Ligase</keyword>
<dbReference type="AlphaFoldDB" id="D5VR43"/>
<dbReference type="GO" id="GO:0016879">
    <property type="term" value="F:ligase activity, forming carbon-nitrogen bonds"/>
    <property type="evidence" value="ECO:0007669"/>
    <property type="project" value="TreeGrafter"/>
</dbReference>
<dbReference type="PANTHER" id="PTHR21621">
    <property type="entry name" value="RIBOSOMAL PROTEIN S6 MODIFICATION PROTEIN"/>
    <property type="match status" value="1"/>
</dbReference>
<evidence type="ECO:0000256" key="3">
    <source>
        <dbReference type="ARBA" id="ARBA00022840"/>
    </source>
</evidence>
<feature type="domain" description="ATP-grasp" evidence="5">
    <location>
        <begin position="99"/>
        <end position="278"/>
    </location>
</feature>
<dbReference type="GO" id="GO:0046872">
    <property type="term" value="F:metal ion binding"/>
    <property type="evidence" value="ECO:0007669"/>
    <property type="project" value="UniProtKB-KW"/>
</dbReference>